<dbReference type="InterPro" id="IPR011004">
    <property type="entry name" value="Trimer_LpxA-like_sf"/>
</dbReference>
<evidence type="ECO:0000256" key="1">
    <source>
        <dbReference type="SAM" id="Phobius"/>
    </source>
</evidence>
<dbReference type="PANTHER" id="PTHR22534">
    <property type="entry name" value="SRCR DOMAIN-CONTAINING PROTEIN"/>
    <property type="match status" value="1"/>
</dbReference>
<dbReference type="SUPFAM" id="SSF51161">
    <property type="entry name" value="Trimeric LpxA-like enzymes"/>
    <property type="match status" value="1"/>
</dbReference>
<evidence type="ECO:0000313" key="4">
    <source>
        <dbReference type="Proteomes" id="UP001516023"/>
    </source>
</evidence>
<accession>A0ABD3P231</accession>
<keyword evidence="1" id="KW-1133">Transmembrane helix</keyword>
<dbReference type="PANTHER" id="PTHR22534:SF5">
    <property type="entry name" value="SRCR DOMAIN-CONTAINING PROTEIN"/>
    <property type="match status" value="1"/>
</dbReference>
<dbReference type="AlphaFoldDB" id="A0ABD3P231"/>
<evidence type="ECO:0000313" key="3">
    <source>
        <dbReference type="EMBL" id="KAL3781832.1"/>
    </source>
</evidence>
<evidence type="ECO:0000259" key="2">
    <source>
        <dbReference type="Pfam" id="PF24646"/>
    </source>
</evidence>
<comment type="caution">
    <text evidence="3">The sequence shown here is derived from an EMBL/GenBank/DDBJ whole genome shotgun (WGS) entry which is preliminary data.</text>
</comment>
<name>A0ABD3P231_9STRA</name>
<sequence>MPERCGLMLLYPSLTPLATHSFSLTRFLSPPSSRPHFDEMLFTFPSATIASISGAALVATLSSRDVAANASFPSKPFKSSFGSFGARSAALGDECSTVKVLRANPDIGILRCGPDGICVEDASSLIGGSCVAHDEAETLVDVTPGVQSLVPVSGIPCTFTNGTEGFKCVGKNACPMLSNETAGCGSCIGDYSCFELTEDVTIGENSCVGFSACDVSSMPSLVVGDNSCIGLLACTSIDGDVTIGDNSCIGYYPCMSVSGSASSTNIGSNSCHYNEACKYLEGTVGNDSCIGTSVHAMNLMVVPLVMVVAAALVLVDNSDIFRTLETLVIIAVMESMLAISWLLLATRVITPVTEASHVLPLSVSVVSYDVGYNSCNGYRACPTCYQSAQKVKLQSVTGDPIQVFEVKVYSSGVNVAEGKTAEQSSTYKGKSKFVASNAIDGDENTFSHTIASSTCSSWWEVDLGGMCPIELVEILNRWCREESDPTACLCRLSHASLALFDDQGHCVESISIGNTCGELEVQYNFTRSSEYCNISVPSLPPM</sequence>
<dbReference type="InterPro" id="IPR008979">
    <property type="entry name" value="Galactose-bd-like_sf"/>
</dbReference>
<dbReference type="SUPFAM" id="SSF49785">
    <property type="entry name" value="Galactose-binding domain-like"/>
    <property type="match status" value="1"/>
</dbReference>
<dbReference type="Gene3D" id="2.160.10.10">
    <property type="entry name" value="Hexapeptide repeat proteins"/>
    <property type="match status" value="1"/>
</dbReference>
<organism evidence="3 4">
    <name type="scientific">Cyclotella cryptica</name>
    <dbReference type="NCBI Taxonomy" id="29204"/>
    <lineage>
        <taxon>Eukaryota</taxon>
        <taxon>Sar</taxon>
        <taxon>Stramenopiles</taxon>
        <taxon>Ochrophyta</taxon>
        <taxon>Bacillariophyta</taxon>
        <taxon>Coscinodiscophyceae</taxon>
        <taxon>Thalassiosirophycidae</taxon>
        <taxon>Stephanodiscales</taxon>
        <taxon>Stephanodiscaceae</taxon>
        <taxon>Cyclotella</taxon>
    </lineage>
</organism>
<proteinExistence type="predicted"/>
<dbReference type="InterPro" id="IPR056057">
    <property type="entry name" value="DUF7640"/>
</dbReference>
<reference evidence="3 4" key="1">
    <citation type="journal article" date="2020" name="G3 (Bethesda)">
        <title>Improved Reference Genome for Cyclotella cryptica CCMP332, a Model for Cell Wall Morphogenesis, Salinity Adaptation, and Lipid Production in Diatoms (Bacillariophyta).</title>
        <authorList>
            <person name="Roberts W.R."/>
            <person name="Downey K.M."/>
            <person name="Ruck E.C."/>
            <person name="Traller J.C."/>
            <person name="Alverson A.J."/>
        </authorList>
    </citation>
    <scope>NUCLEOTIDE SEQUENCE [LARGE SCALE GENOMIC DNA]</scope>
    <source>
        <strain evidence="3 4">CCMP332</strain>
    </source>
</reference>
<protein>
    <recommendedName>
        <fullName evidence="2">DUF7640 domain-containing protein</fullName>
    </recommendedName>
</protein>
<dbReference type="Pfam" id="PF24646">
    <property type="entry name" value="DUF7640"/>
    <property type="match status" value="1"/>
</dbReference>
<dbReference type="InterPro" id="IPR019524">
    <property type="entry name" value="B-solenoid_diatom-type"/>
</dbReference>
<dbReference type="Gene3D" id="2.60.120.260">
    <property type="entry name" value="Galactose-binding domain-like"/>
    <property type="match status" value="1"/>
</dbReference>
<dbReference type="EMBL" id="JABMIG020000305">
    <property type="protein sequence ID" value="KAL3781832.1"/>
    <property type="molecule type" value="Genomic_DNA"/>
</dbReference>
<feature type="transmembrane region" description="Helical" evidence="1">
    <location>
        <begin position="327"/>
        <end position="344"/>
    </location>
</feature>
<dbReference type="Proteomes" id="UP001516023">
    <property type="component" value="Unassembled WGS sequence"/>
</dbReference>
<keyword evidence="1" id="KW-0812">Transmembrane</keyword>
<feature type="transmembrane region" description="Helical" evidence="1">
    <location>
        <begin position="296"/>
        <end position="315"/>
    </location>
</feature>
<feature type="domain" description="DUF7640" evidence="2">
    <location>
        <begin position="157"/>
        <end position="259"/>
    </location>
</feature>
<gene>
    <name evidence="3" type="ORF">HJC23_011141</name>
</gene>
<keyword evidence="1" id="KW-0472">Membrane</keyword>
<keyword evidence="4" id="KW-1185">Reference proteome</keyword>